<evidence type="ECO:0000313" key="2">
    <source>
        <dbReference type="EMBL" id="KAG1775173.1"/>
    </source>
</evidence>
<dbReference type="OrthoDB" id="2691414at2759"/>
<feature type="compositionally biased region" description="Polar residues" evidence="1">
    <location>
        <begin position="188"/>
        <end position="208"/>
    </location>
</feature>
<feature type="compositionally biased region" description="Basic and acidic residues" evidence="1">
    <location>
        <begin position="140"/>
        <end position="154"/>
    </location>
</feature>
<gene>
    <name evidence="2" type="ORF">EV702DRAFT_449585</name>
</gene>
<proteinExistence type="predicted"/>
<organism evidence="2 3">
    <name type="scientific">Suillus placidus</name>
    <dbReference type="NCBI Taxonomy" id="48579"/>
    <lineage>
        <taxon>Eukaryota</taxon>
        <taxon>Fungi</taxon>
        <taxon>Dikarya</taxon>
        <taxon>Basidiomycota</taxon>
        <taxon>Agaricomycotina</taxon>
        <taxon>Agaricomycetes</taxon>
        <taxon>Agaricomycetidae</taxon>
        <taxon>Boletales</taxon>
        <taxon>Suillineae</taxon>
        <taxon>Suillaceae</taxon>
        <taxon>Suillus</taxon>
    </lineage>
</organism>
<feature type="compositionally biased region" description="Basic and acidic residues" evidence="1">
    <location>
        <begin position="1"/>
        <end position="99"/>
    </location>
</feature>
<dbReference type="AlphaFoldDB" id="A0A9P7D103"/>
<feature type="compositionally biased region" description="Basic and acidic residues" evidence="1">
    <location>
        <begin position="269"/>
        <end position="279"/>
    </location>
</feature>
<evidence type="ECO:0000313" key="3">
    <source>
        <dbReference type="Proteomes" id="UP000714275"/>
    </source>
</evidence>
<protein>
    <submittedName>
        <fullName evidence="2">Uncharacterized protein</fullName>
    </submittedName>
</protein>
<comment type="caution">
    <text evidence="2">The sequence shown here is derived from an EMBL/GenBank/DDBJ whole genome shotgun (WGS) entry which is preliminary data.</text>
</comment>
<dbReference type="EMBL" id="JABBWD010000035">
    <property type="protein sequence ID" value="KAG1775173.1"/>
    <property type="molecule type" value="Genomic_DNA"/>
</dbReference>
<keyword evidence="3" id="KW-1185">Reference proteome</keyword>
<feature type="compositionally biased region" description="Polar residues" evidence="1">
    <location>
        <begin position="280"/>
        <end position="290"/>
    </location>
</feature>
<feature type="compositionally biased region" description="Low complexity" evidence="1">
    <location>
        <begin position="221"/>
        <end position="240"/>
    </location>
</feature>
<name>A0A9P7D103_9AGAM</name>
<dbReference type="Proteomes" id="UP000714275">
    <property type="component" value="Unassembled WGS sequence"/>
</dbReference>
<sequence length="290" mass="33145">MFHQRDGRHEGREERLHDRREEFEEGLHGRREALEERRFGHGRQREHSEERGHGRQREHSEERRHGRHEERSEERRHGRHEEHSGERRHERFEEHRRDPVQPQYSPPSEGFNRADFVSDEDFKRMMHGGGEFAKPLTGGDHIRPEDFGEWDRQRPPQNAGYQASYLQQSEPSGQRFSEAPLPPIPLAQRTSGYESGAYSQPSHNQYSVPESLDPRYGSNVYAPPAGAPGAPSSYAPAGGYAPPPPARYGHEASSQVGSTRGAASFSTRRAGETTKESRKLCNQQRGLQCA</sequence>
<feature type="compositionally biased region" description="Polar residues" evidence="1">
    <location>
        <begin position="155"/>
        <end position="175"/>
    </location>
</feature>
<evidence type="ECO:0000256" key="1">
    <source>
        <dbReference type="SAM" id="MobiDB-lite"/>
    </source>
</evidence>
<feature type="region of interest" description="Disordered" evidence="1">
    <location>
        <begin position="1"/>
        <end position="290"/>
    </location>
</feature>
<reference evidence="2" key="1">
    <citation type="journal article" date="2020" name="New Phytol.">
        <title>Comparative genomics reveals dynamic genome evolution in host specialist ectomycorrhizal fungi.</title>
        <authorList>
            <person name="Lofgren L.A."/>
            <person name="Nguyen N.H."/>
            <person name="Vilgalys R."/>
            <person name="Ruytinx J."/>
            <person name="Liao H.L."/>
            <person name="Branco S."/>
            <person name="Kuo A."/>
            <person name="LaButti K."/>
            <person name="Lipzen A."/>
            <person name="Andreopoulos W."/>
            <person name="Pangilinan J."/>
            <person name="Riley R."/>
            <person name="Hundley H."/>
            <person name="Na H."/>
            <person name="Barry K."/>
            <person name="Grigoriev I.V."/>
            <person name="Stajich J.E."/>
            <person name="Kennedy P.G."/>
        </authorList>
    </citation>
    <scope>NUCLEOTIDE SEQUENCE</scope>
    <source>
        <strain evidence="2">DOB743</strain>
    </source>
</reference>
<accession>A0A9P7D103</accession>